<evidence type="ECO:0000313" key="10">
    <source>
        <dbReference type="Proteomes" id="UP001595961"/>
    </source>
</evidence>
<comment type="caution">
    <text evidence="9">The sequence shown here is derived from an EMBL/GenBank/DDBJ whole genome shotgun (WGS) entry which is preliminary data.</text>
</comment>
<dbReference type="SMART" id="SM00387">
    <property type="entry name" value="HATPase_c"/>
    <property type="match status" value="1"/>
</dbReference>
<evidence type="ECO:0000256" key="2">
    <source>
        <dbReference type="ARBA" id="ARBA00012438"/>
    </source>
</evidence>
<dbReference type="Proteomes" id="UP001595961">
    <property type="component" value="Unassembled WGS sequence"/>
</dbReference>
<dbReference type="InterPro" id="IPR003661">
    <property type="entry name" value="HisK_dim/P_dom"/>
</dbReference>
<dbReference type="InterPro" id="IPR004358">
    <property type="entry name" value="Sig_transdc_His_kin-like_C"/>
</dbReference>
<dbReference type="GO" id="GO:0016301">
    <property type="term" value="F:kinase activity"/>
    <property type="evidence" value="ECO:0007669"/>
    <property type="project" value="UniProtKB-KW"/>
</dbReference>
<dbReference type="InterPro" id="IPR003594">
    <property type="entry name" value="HATPase_dom"/>
</dbReference>
<dbReference type="SUPFAM" id="SSF55874">
    <property type="entry name" value="ATPase domain of HSP90 chaperone/DNA topoisomerase II/histidine kinase"/>
    <property type="match status" value="1"/>
</dbReference>
<keyword evidence="3" id="KW-0597">Phosphoprotein</keyword>
<dbReference type="SUPFAM" id="SSF47384">
    <property type="entry name" value="Homodimeric domain of signal transducing histidine kinase"/>
    <property type="match status" value="1"/>
</dbReference>
<dbReference type="SMART" id="SM00388">
    <property type="entry name" value="HisKA"/>
    <property type="match status" value="1"/>
</dbReference>
<dbReference type="InterPro" id="IPR036097">
    <property type="entry name" value="HisK_dim/P_sf"/>
</dbReference>
<evidence type="ECO:0000256" key="1">
    <source>
        <dbReference type="ARBA" id="ARBA00000085"/>
    </source>
</evidence>
<evidence type="ECO:0000313" key="9">
    <source>
        <dbReference type="EMBL" id="MFC4528599.1"/>
    </source>
</evidence>
<organism evidence="9 10">
    <name type="scientific">Dyella halodurans</name>
    <dbReference type="NCBI Taxonomy" id="1920171"/>
    <lineage>
        <taxon>Bacteria</taxon>
        <taxon>Pseudomonadati</taxon>
        <taxon>Pseudomonadota</taxon>
        <taxon>Gammaproteobacteria</taxon>
        <taxon>Lysobacterales</taxon>
        <taxon>Rhodanobacteraceae</taxon>
        <taxon>Dyella</taxon>
    </lineage>
</organism>
<dbReference type="EMBL" id="JBHSGA010000020">
    <property type="protein sequence ID" value="MFC4528599.1"/>
    <property type="molecule type" value="Genomic_DNA"/>
</dbReference>
<dbReference type="Gene3D" id="3.30.565.10">
    <property type="entry name" value="Histidine kinase-like ATPase, C-terminal domain"/>
    <property type="match status" value="1"/>
</dbReference>
<dbReference type="PANTHER" id="PTHR43711:SF31">
    <property type="entry name" value="HISTIDINE KINASE"/>
    <property type="match status" value="1"/>
</dbReference>
<dbReference type="InterPro" id="IPR050736">
    <property type="entry name" value="Sensor_HK_Regulatory"/>
</dbReference>
<dbReference type="PRINTS" id="PR00344">
    <property type="entry name" value="BCTRLSENSOR"/>
</dbReference>
<keyword evidence="10" id="KW-1185">Reference proteome</keyword>
<keyword evidence="7" id="KW-1133">Transmembrane helix</keyword>
<protein>
    <recommendedName>
        <fullName evidence="2">histidine kinase</fullName>
        <ecNumber evidence="2">2.7.13.3</ecNumber>
    </recommendedName>
</protein>
<dbReference type="RefSeq" id="WP_266148055.1">
    <property type="nucleotide sequence ID" value="NZ_CP064028.1"/>
</dbReference>
<dbReference type="InterPro" id="IPR005467">
    <property type="entry name" value="His_kinase_dom"/>
</dbReference>
<keyword evidence="4" id="KW-0808">Transferase</keyword>
<accession>A0ABV9C6D5</accession>
<evidence type="ECO:0000259" key="8">
    <source>
        <dbReference type="PROSITE" id="PS50109"/>
    </source>
</evidence>
<feature type="transmembrane region" description="Helical" evidence="7">
    <location>
        <begin position="136"/>
        <end position="155"/>
    </location>
</feature>
<keyword evidence="6" id="KW-0902">Two-component regulatory system</keyword>
<sequence length="478" mass="52580">MEQRARLLSRLFIDAIMPSTIAALALVLALCIQQTHNLGERADAAVTLRMERLASQLSRQGIASPQATLDLALRDGQADQLQRIELHRPDGGFWSSGAALKQDGATYRSELADHGGTSSWLSMQVDTHALHRAQGLVWLLGSLCSAGVMLLAWLARMTLRNRVLEPLSHVEAALHDLINARRPVADSKPGSAEFTRVNQALQRLSELQEEQQRDWSAVQHDNATEALDRLRQSQAATRSKSQFIALVSHHFRQPLQALELFAGGLDAGADNEQQSMVQQMRISIASMTRLLDALLEISRLDAGVIAVKPAGFTAAELFMRDRTSLNHEATLQNVTLAWRGSQHRLHGDADVAASLLYQLASNAIANASGGRVLIAARRRGQAIRIEVRDNGPGIAVIHQQRIFEEFVQLQTAENERRGGYGLGLAIAERLARLLGTRIGLRSEPGQGSTFWFDLPRMPAMERHSSSRSRSSSPWRQAG</sequence>
<feature type="domain" description="Histidine kinase" evidence="8">
    <location>
        <begin position="246"/>
        <end position="458"/>
    </location>
</feature>
<evidence type="ECO:0000256" key="6">
    <source>
        <dbReference type="ARBA" id="ARBA00023012"/>
    </source>
</evidence>
<proteinExistence type="predicted"/>
<keyword evidence="7" id="KW-0472">Membrane</keyword>
<evidence type="ECO:0000256" key="7">
    <source>
        <dbReference type="SAM" id="Phobius"/>
    </source>
</evidence>
<dbReference type="EC" id="2.7.13.3" evidence="2"/>
<dbReference type="CDD" id="cd00082">
    <property type="entry name" value="HisKA"/>
    <property type="match status" value="1"/>
</dbReference>
<name>A0ABV9C6D5_9GAMM</name>
<reference evidence="10" key="1">
    <citation type="journal article" date="2019" name="Int. J. Syst. Evol. Microbiol.">
        <title>The Global Catalogue of Microorganisms (GCM) 10K type strain sequencing project: providing services to taxonomists for standard genome sequencing and annotation.</title>
        <authorList>
            <consortium name="The Broad Institute Genomics Platform"/>
            <consortium name="The Broad Institute Genome Sequencing Center for Infectious Disease"/>
            <person name="Wu L."/>
            <person name="Ma J."/>
        </authorList>
    </citation>
    <scope>NUCLEOTIDE SEQUENCE [LARGE SCALE GENOMIC DNA]</scope>
    <source>
        <strain evidence="10">CCM 4481</strain>
    </source>
</reference>
<evidence type="ECO:0000256" key="3">
    <source>
        <dbReference type="ARBA" id="ARBA00022553"/>
    </source>
</evidence>
<dbReference type="Pfam" id="PF00512">
    <property type="entry name" value="HisKA"/>
    <property type="match status" value="1"/>
</dbReference>
<keyword evidence="5 9" id="KW-0418">Kinase</keyword>
<dbReference type="Gene3D" id="1.10.287.130">
    <property type="match status" value="1"/>
</dbReference>
<evidence type="ECO:0000256" key="4">
    <source>
        <dbReference type="ARBA" id="ARBA00022679"/>
    </source>
</evidence>
<dbReference type="PANTHER" id="PTHR43711">
    <property type="entry name" value="TWO-COMPONENT HISTIDINE KINASE"/>
    <property type="match status" value="1"/>
</dbReference>
<comment type="catalytic activity">
    <reaction evidence="1">
        <text>ATP + protein L-histidine = ADP + protein N-phospho-L-histidine.</text>
        <dbReference type="EC" id="2.7.13.3"/>
    </reaction>
</comment>
<dbReference type="InterPro" id="IPR036890">
    <property type="entry name" value="HATPase_C_sf"/>
</dbReference>
<evidence type="ECO:0000256" key="5">
    <source>
        <dbReference type="ARBA" id="ARBA00022777"/>
    </source>
</evidence>
<gene>
    <name evidence="9" type="ORF">ACFO5W_18285</name>
</gene>
<dbReference type="Pfam" id="PF02518">
    <property type="entry name" value="HATPase_c"/>
    <property type="match status" value="1"/>
</dbReference>
<keyword evidence="7" id="KW-0812">Transmembrane</keyword>
<dbReference type="PROSITE" id="PS50109">
    <property type="entry name" value="HIS_KIN"/>
    <property type="match status" value="1"/>
</dbReference>